<evidence type="ECO:0000313" key="2">
    <source>
        <dbReference type="EMBL" id="CAD0108418.1"/>
    </source>
</evidence>
<name>A0A9N8KCW3_9PEZI</name>
<dbReference type="PANTHER" id="PTHR24068">
    <property type="entry name" value="UBIQUITIN-CONJUGATING ENZYME E2"/>
    <property type="match status" value="1"/>
</dbReference>
<dbReference type="Proteomes" id="UP000745764">
    <property type="component" value="Unassembled WGS sequence"/>
</dbReference>
<proteinExistence type="predicted"/>
<dbReference type="PROSITE" id="PS50127">
    <property type="entry name" value="UBC_2"/>
    <property type="match status" value="1"/>
</dbReference>
<accession>A0A9N8KCW3</accession>
<comment type="caution">
    <text evidence="2">The sequence shown here is derived from an EMBL/GenBank/DDBJ whole genome shotgun (WGS) entry which is preliminary data.</text>
</comment>
<dbReference type="InterPro" id="IPR016135">
    <property type="entry name" value="UBQ-conjugating_enzyme/RWD"/>
</dbReference>
<dbReference type="EMBL" id="CAINUL010000002">
    <property type="protein sequence ID" value="CAD0108418.1"/>
    <property type="molecule type" value="Genomic_DNA"/>
</dbReference>
<dbReference type="SMART" id="SM00212">
    <property type="entry name" value="UBCc"/>
    <property type="match status" value="1"/>
</dbReference>
<evidence type="ECO:0000259" key="1">
    <source>
        <dbReference type="PROSITE" id="PS50127"/>
    </source>
</evidence>
<evidence type="ECO:0000313" key="3">
    <source>
        <dbReference type="Proteomes" id="UP000745764"/>
    </source>
</evidence>
<dbReference type="Gene3D" id="3.10.110.10">
    <property type="entry name" value="Ubiquitin Conjugating Enzyme"/>
    <property type="match status" value="1"/>
</dbReference>
<gene>
    <name evidence="2" type="ORF">AWRI4620_LOCUS2673</name>
</gene>
<organism evidence="2 3">
    <name type="scientific">Aureobasidium uvarum</name>
    <dbReference type="NCBI Taxonomy" id="2773716"/>
    <lineage>
        <taxon>Eukaryota</taxon>
        <taxon>Fungi</taxon>
        <taxon>Dikarya</taxon>
        <taxon>Ascomycota</taxon>
        <taxon>Pezizomycotina</taxon>
        <taxon>Dothideomycetes</taxon>
        <taxon>Dothideomycetidae</taxon>
        <taxon>Dothideales</taxon>
        <taxon>Saccotheciaceae</taxon>
        <taxon>Aureobasidium</taxon>
    </lineage>
</organism>
<sequence length="151" mass="17173">MSLRRITRELADLQRDPFSTGPVNLASDEDPRHWVAKLDGPPTTPYENGIFAINIQFPEDYPQKPPRITFITPVFHPNVSAQGNLRMAEFEWDQWCPAITIRVLLLSIQAMLSDPILLQGCILDEEAAALFLQDKQKFDKGAREWTAMHAV</sequence>
<dbReference type="Pfam" id="PF00179">
    <property type="entry name" value="UQ_con"/>
    <property type="match status" value="1"/>
</dbReference>
<reference evidence="2" key="1">
    <citation type="submission" date="2020-06" db="EMBL/GenBank/DDBJ databases">
        <authorList>
            <person name="Onetto C."/>
        </authorList>
    </citation>
    <scope>NUCLEOTIDE SEQUENCE</scope>
</reference>
<keyword evidence="3" id="KW-1185">Reference proteome</keyword>
<dbReference type="InterPro" id="IPR000608">
    <property type="entry name" value="UBC"/>
</dbReference>
<feature type="domain" description="UBC core" evidence="1">
    <location>
        <begin position="1"/>
        <end position="151"/>
    </location>
</feature>
<dbReference type="AlphaFoldDB" id="A0A9N8KCW3"/>
<dbReference type="OrthoDB" id="7851174at2759"/>
<protein>
    <recommendedName>
        <fullName evidence="1">UBC core domain-containing protein</fullName>
    </recommendedName>
</protein>
<dbReference type="SUPFAM" id="SSF54495">
    <property type="entry name" value="UBC-like"/>
    <property type="match status" value="1"/>
</dbReference>